<dbReference type="EMBL" id="JASBWV010000020">
    <property type="protein sequence ID" value="KAJ9120450.1"/>
    <property type="molecule type" value="Genomic_DNA"/>
</dbReference>
<evidence type="ECO:0000313" key="2">
    <source>
        <dbReference type="Proteomes" id="UP001234202"/>
    </source>
</evidence>
<comment type="caution">
    <text evidence="1">The sequence shown here is derived from an EMBL/GenBank/DDBJ whole genome shotgun (WGS) entry which is preliminary data.</text>
</comment>
<evidence type="ECO:0000313" key="1">
    <source>
        <dbReference type="EMBL" id="KAJ9120450.1"/>
    </source>
</evidence>
<sequence>MITPTPTHNTPFSFDFPTQQPQSATCLPPTTTKDGSLDSPGSTGSAGTLTGLEDEHVRSGRQGKRLASTWSMESSVVDEDDGLEWDDREEGILLSFLDNPLHPLATPYPPGTLPPSSALDDITSQIIRFHSPPTPVGGSYLNLSEMVAAGGGGQEKPRSALGITTSISAPSLPSSAARRHAATAGSKHRRTHSASGIPWTHSWGATRRKLYEIARREALGSNREDRFKGRVISPPMVTTTKGGGDEFGSELDASTVSTDCMSTPLCVPRSTVPSSTTSAIRNSQNEGEEVTETPSGRIMKRPGGGIMMQRHGSETMLEFPGVAALVGTSSTYGLSSLQVEEEGAQRQALEGKDAGGVRGIGQALRLSSSLQRSTKGPMSEVVKPADDFNNCLTLSSDSGASNDDDEPEVEFTQFADQDCVTPSAVWDSQTPTLATHHVGSSTSARNRRQQDLFDDMFGQQQNGMLSPSSSSISGSEAFHETSDDTEMIPATPDQTFALPCILLTKTSPTPGIHARNGSGSSDLEMVSAPSVSAGSKASCGLGTPLNLSPPGSPLARPQHHGQQVPSLVLDLERTPRPVITPNVARPGLIRARSSAAAYATPSAFSQFMNNAPLAAQGQGHLVGGDLSDMPPPNSSMAEVPPSLPRSMGGLGLSQPTAKRQKIGYTHPQLTIPFAAFGGAGDDGGLASPFDEKKMF</sequence>
<proteinExistence type="predicted"/>
<dbReference type="Proteomes" id="UP001234202">
    <property type="component" value="Unassembled WGS sequence"/>
</dbReference>
<gene>
    <name evidence="1" type="ORF">QFC24_005122</name>
</gene>
<organism evidence="1 2">
    <name type="scientific">Naganishia onofrii</name>
    <dbReference type="NCBI Taxonomy" id="1851511"/>
    <lineage>
        <taxon>Eukaryota</taxon>
        <taxon>Fungi</taxon>
        <taxon>Dikarya</taxon>
        <taxon>Basidiomycota</taxon>
        <taxon>Agaricomycotina</taxon>
        <taxon>Tremellomycetes</taxon>
        <taxon>Filobasidiales</taxon>
        <taxon>Filobasidiaceae</taxon>
        <taxon>Naganishia</taxon>
    </lineage>
</organism>
<protein>
    <submittedName>
        <fullName evidence="1">Uncharacterized protein</fullName>
    </submittedName>
</protein>
<name>A0ACC2XAM4_9TREE</name>
<keyword evidence="2" id="KW-1185">Reference proteome</keyword>
<reference evidence="1" key="1">
    <citation type="submission" date="2023-04" db="EMBL/GenBank/DDBJ databases">
        <title>Draft Genome sequencing of Naganishia species isolated from polar environments using Oxford Nanopore Technology.</title>
        <authorList>
            <person name="Leo P."/>
            <person name="Venkateswaran K."/>
        </authorList>
    </citation>
    <scope>NUCLEOTIDE SEQUENCE</scope>
    <source>
        <strain evidence="1">DBVPG 5303</strain>
    </source>
</reference>
<accession>A0ACC2XAM4</accession>